<evidence type="ECO:0000313" key="2">
    <source>
        <dbReference type="Proteomes" id="UP000010119"/>
    </source>
</evidence>
<dbReference type="AlphaFoldDB" id="D7V070"/>
<organism evidence="1 2">
    <name type="scientific">Listeria grayi DSM 20601</name>
    <dbReference type="NCBI Taxonomy" id="525367"/>
    <lineage>
        <taxon>Bacteria</taxon>
        <taxon>Bacillati</taxon>
        <taxon>Bacillota</taxon>
        <taxon>Bacilli</taxon>
        <taxon>Bacillales</taxon>
        <taxon>Listeriaceae</taxon>
        <taxon>Listeria</taxon>
    </lineage>
</organism>
<dbReference type="HOGENOM" id="CLU_2862400_0_0_9"/>
<comment type="caution">
    <text evidence="1">The sequence shown here is derived from an EMBL/GenBank/DDBJ whole genome shotgun (WGS) entry which is preliminary data.</text>
</comment>
<protein>
    <submittedName>
        <fullName evidence="1">Uncharacterized protein</fullName>
    </submittedName>
</protein>
<keyword evidence="2" id="KW-1185">Reference proteome</keyword>
<name>D7V070_LISGR</name>
<dbReference type="EMBL" id="ACCR02000005">
    <property type="protein sequence ID" value="EFI83823.1"/>
    <property type="molecule type" value="Genomic_DNA"/>
</dbReference>
<sequence>MNIVLQAVLFGVGAKLSQLLNDQISGDYFNLTASQLISDNIGFDVVELLANISVGKCNDLIQYA</sequence>
<gene>
    <name evidence="1" type="ORF">HMPREF0556_12508</name>
</gene>
<proteinExistence type="predicted"/>
<evidence type="ECO:0000313" key="1">
    <source>
        <dbReference type="EMBL" id="EFI83823.1"/>
    </source>
</evidence>
<reference evidence="1" key="1">
    <citation type="submission" date="2010-06" db="EMBL/GenBank/DDBJ databases">
        <authorList>
            <person name="Muzny D."/>
            <person name="Qin X."/>
            <person name="Buhay C."/>
            <person name="Dugan-Rocha S."/>
            <person name="Ding Y."/>
            <person name="Chen G."/>
            <person name="Hawes A."/>
            <person name="Holder M."/>
            <person name="Jhangiani S."/>
            <person name="Johnson A."/>
            <person name="Khan Z."/>
            <person name="Li Z."/>
            <person name="Liu W."/>
            <person name="Liu X."/>
            <person name="Perez L."/>
            <person name="Shen H."/>
            <person name="Wang Q."/>
            <person name="Watt J."/>
            <person name="Xi L."/>
            <person name="Xin Y."/>
            <person name="Zhou J."/>
            <person name="Deng J."/>
            <person name="Jiang H."/>
            <person name="Liu Y."/>
            <person name="Qu J."/>
            <person name="Song X.-Z."/>
            <person name="Zhang L."/>
            <person name="Villasana D."/>
            <person name="Johnson A."/>
            <person name="Liu J."/>
            <person name="Liyanage D."/>
            <person name="Lorensuhewa L."/>
            <person name="Robinson T."/>
            <person name="Song A."/>
            <person name="Song B.-B."/>
            <person name="Dinh H."/>
            <person name="Thornton R."/>
            <person name="Coyle M."/>
            <person name="Francisco L."/>
            <person name="Jackson L."/>
            <person name="Javaid M."/>
            <person name="Korchina V."/>
            <person name="Kovar C."/>
            <person name="Mata R."/>
            <person name="Mathew T."/>
            <person name="Ngo R."/>
            <person name="Nguyen L."/>
            <person name="Nguyen N."/>
            <person name="Okwuonu G."/>
            <person name="Ongeri F."/>
            <person name="Pham C."/>
            <person name="Simmons D."/>
            <person name="Wilczek-Boney K."/>
            <person name="Hale W."/>
            <person name="Jakkamsetti A."/>
            <person name="Pham P."/>
            <person name="Ruth R."/>
            <person name="San Lucas F."/>
            <person name="Warren J."/>
            <person name="Zhang J."/>
            <person name="Zhao Z."/>
            <person name="Zhou C."/>
            <person name="Zhu D."/>
            <person name="Lee S."/>
            <person name="Bess C."/>
            <person name="Blankenburg K."/>
            <person name="Forbes L."/>
            <person name="Fu Q."/>
            <person name="Gubbala S."/>
            <person name="Hirani K."/>
            <person name="Jayaseelan J.C."/>
            <person name="Lara F."/>
            <person name="Munidasa M."/>
            <person name="Palculict T."/>
            <person name="Patil S."/>
            <person name="Pu L.-L."/>
            <person name="Saada N."/>
            <person name="Tang L."/>
            <person name="Weissenberger G."/>
            <person name="Zhu Y."/>
            <person name="Hemphill L."/>
            <person name="Shang Y."/>
            <person name="Youmans B."/>
            <person name="Ayvaz T."/>
            <person name="Ross M."/>
            <person name="Santibanez J."/>
            <person name="Aqrawi P."/>
            <person name="Gross S."/>
            <person name="Joshi V."/>
            <person name="Fowler G."/>
            <person name="Nazareth L."/>
            <person name="Reid J."/>
            <person name="Worley K."/>
            <person name="Petrosino J."/>
            <person name="Highlander S."/>
            <person name="Gibbs R."/>
        </authorList>
    </citation>
    <scope>NUCLEOTIDE SEQUENCE [LARGE SCALE GENOMIC DNA]</scope>
    <source>
        <strain evidence="1">DSM 20601</strain>
    </source>
</reference>
<dbReference type="STRING" id="525367.HMPREF0556_12508"/>
<accession>D7V070</accession>
<dbReference type="Proteomes" id="UP000010119">
    <property type="component" value="Unassembled WGS sequence"/>
</dbReference>